<dbReference type="RefSeq" id="WP_095505499.1">
    <property type="nucleotide sequence ID" value="NZ_BSNC01000003.1"/>
</dbReference>
<dbReference type="InterPro" id="IPR017937">
    <property type="entry name" value="Thioredoxin_CS"/>
</dbReference>
<name>A0AA37RTP1_9GAMM</name>
<evidence type="ECO:0000259" key="3">
    <source>
        <dbReference type="PROSITE" id="PS51352"/>
    </source>
</evidence>
<dbReference type="PROSITE" id="PS00194">
    <property type="entry name" value="THIOREDOXIN_1"/>
    <property type="match status" value="1"/>
</dbReference>
<protein>
    <recommendedName>
        <fullName evidence="3">Thioredoxin domain-containing protein</fullName>
    </recommendedName>
</protein>
<sequence>MSFFRNTIRSTITLAAGFVFSFAALAGDFNKRDFDKALFDKLQAQGTPVLIDVYAPWCPTCKKQQKVLAEYFAQHPLSPVQVLVVDYDNQKQWVKHFKAPRQSTLYLYQNGEQLWFSVAETRQKPLFSALNSVEM</sequence>
<dbReference type="PANTHER" id="PTHR43601:SF3">
    <property type="entry name" value="THIOREDOXIN, MITOCHONDRIAL"/>
    <property type="match status" value="1"/>
</dbReference>
<dbReference type="CDD" id="cd02947">
    <property type="entry name" value="TRX_family"/>
    <property type="match status" value="1"/>
</dbReference>
<feature type="chain" id="PRO_5041246802" description="Thioredoxin domain-containing protein" evidence="2">
    <location>
        <begin position="27"/>
        <end position="135"/>
    </location>
</feature>
<keyword evidence="1" id="KW-0676">Redox-active center</keyword>
<comment type="caution">
    <text evidence="4">The sequence shown here is derived from an EMBL/GenBank/DDBJ whole genome shotgun (WGS) entry which is preliminary data.</text>
</comment>
<reference evidence="4" key="1">
    <citation type="journal article" date="2014" name="Int. J. Syst. Evol. Microbiol.">
        <title>Complete genome sequence of Corynebacterium casei LMG S-19264T (=DSM 44701T), isolated from a smear-ripened cheese.</title>
        <authorList>
            <consortium name="US DOE Joint Genome Institute (JGI-PGF)"/>
            <person name="Walter F."/>
            <person name="Albersmeier A."/>
            <person name="Kalinowski J."/>
            <person name="Ruckert C."/>
        </authorList>
    </citation>
    <scope>NUCLEOTIDE SEQUENCE</scope>
    <source>
        <strain evidence="4">NBRC 101628</strain>
    </source>
</reference>
<feature type="domain" description="Thioredoxin" evidence="3">
    <location>
        <begin position="20"/>
        <end position="135"/>
    </location>
</feature>
<dbReference type="EMBL" id="BSNC01000003">
    <property type="protein sequence ID" value="GLP95495.1"/>
    <property type="molecule type" value="Genomic_DNA"/>
</dbReference>
<dbReference type="Gene3D" id="3.40.30.10">
    <property type="entry name" value="Glutaredoxin"/>
    <property type="match status" value="1"/>
</dbReference>
<evidence type="ECO:0000313" key="4">
    <source>
        <dbReference type="EMBL" id="GLP95495.1"/>
    </source>
</evidence>
<dbReference type="InterPro" id="IPR036249">
    <property type="entry name" value="Thioredoxin-like_sf"/>
</dbReference>
<evidence type="ECO:0000313" key="5">
    <source>
        <dbReference type="Proteomes" id="UP001161422"/>
    </source>
</evidence>
<gene>
    <name evidence="4" type="ORF">GCM10007895_08010</name>
</gene>
<proteinExistence type="predicted"/>
<dbReference type="PANTHER" id="PTHR43601">
    <property type="entry name" value="THIOREDOXIN, MITOCHONDRIAL"/>
    <property type="match status" value="1"/>
</dbReference>
<dbReference type="Pfam" id="PF00085">
    <property type="entry name" value="Thioredoxin"/>
    <property type="match status" value="1"/>
</dbReference>
<dbReference type="GO" id="GO:0045454">
    <property type="term" value="P:cell redox homeostasis"/>
    <property type="evidence" value="ECO:0007669"/>
    <property type="project" value="TreeGrafter"/>
</dbReference>
<evidence type="ECO:0000256" key="1">
    <source>
        <dbReference type="ARBA" id="ARBA00023284"/>
    </source>
</evidence>
<dbReference type="AlphaFoldDB" id="A0AA37RTP1"/>
<keyword evidence="2" id="KW-0732">Signal</keyword>
<keyword evidence="5" id="KW-1185">Reference proteome</keyword>
<dbReference type="SUPFAM" id="SSF52833">
    <property type="entry name" value="Thioredoxin-like"/>
    <property type="match status" value="1"/>
</dbReference>
<dbReference type="InterPro" id="IPR013766">
    <property type="entry name" value="Thioredoxin_domain"/>
</dbReference>
<evidence type="ECO:0000256" key="2">
    <source>
        <dbReference type="SAM" id="SignalP"/>
    </source>
</evidence>
<dbReference type="GO" id="GO:0015036">
    <property type="term" value="F:disulfide oxidoreductase activity"/>
    <property type="evidence" value="ECO:0007669"/>
    <property type="project" value="UniProtKB-ARBA"/>
</dbReference>
<organism evidence="4 5">
    <name type="scientific">Paraferrimonas sedimenticola</name>
    <dbReference type="NCBI Taxonomy" id="375674"/>
    <lineage>
        <taxon>Bacteria</taxon>
        <taxon>Pseudomonadati</taxon>
        <taxon>Pseudomonadota</taxon>
        <taxon>Gammaproteobacteria</taxon>
        <taxon>Alteromonadales</taxon>
        <taxon>Ferrimonadaceae</taxon>
        <taxon>Paraferrimonas</taxon>
    </lineage>
</organism>
<accession>A0AA37RTP1</accession>
<dbReference type="Proteomes" id="UP001161422">
    <property type="component" value="Unassembled WGS sequence"/>
</dbReference>
<feature type="signal peptide" evidence="2">
    <location>
        <begin position="1"/>
        <end position="26"/>
    </location>
</feature>
<reference evidence="4" key="2">
    <citation type="submission" date="2023-01" db="EMBL/GenBank/DDBJ databases">
        <title>Draft genome sequence of Paraferrimonas sedimenticola strain NBRC 101628.</title>
        <authorList>
            <person name="Sun Q."/>
            <person name="Mori K."/>
        </authorList>
    </citation>
    <scope>NUCLEOTIDE SEQUENCE</scope>
    <source>
        <strain evidence="4">NBRC 101628</strain>
    </source>
</reference>
<dbReference type="PROSITE" id="PS51352">
    <property type="entry name" value="THIOREDOXIN_2"/>
    <property type="match status" value="1"/>
</dbReference>